<dbReference type="Gene3D" id="1.10.287.470">
    <property type="entry name" value="Helix hairpin bin"/>
    <property type="match status" value="1"/>
</dbReference>
<dbReference type="Gene3D" id="2.40.420.20">
    <property type="match status" value="1"/>
</dbReference>
<dbReference type="InterPro" id="IPR058627">
    <property type="entry name" value="MdtA-like_C"/>
</dbReference>
<dbReference type="SUPFAM" id="SSF111369">
    <property type="entry name" value="HlyD-like secretion proteins"/>
    <property type="match status" value="1"/>
</dbReference>
<feature type="domain" description="Multidrug resistance protein MdtA-like barrel-sandwich hybrid" evidence="4">
    <location>
        <begin position="64"/>
        <end position="206"/>
    </location>
</feature>
<comment type="caution">
    <text evidence="7">The sequence shown here is derived from an EMBL/GenBank/DDBJ whole genome shotgun (WGS) entry which is preliminary data.</text>
</comment>
<accession>A0A366IW78</accession>
<comment type="subcellular location">
    <subcellularLocation>
        <location evidence="1">Cell inner membrane</location>
        <topology evidence="1">Lipid-anchor</topology>
    </subcellularLocation>
</comment>
<dbReference type="GO" id="GO:0005886">
    <property type="term" value="C:plasma membrane"/>
    <property type="evidence" value="ECO:0007669"/>
    <property type="project" value="TreeGrafter"/>
</dbReference>
<dbReference type="InterPro" id="IPR006143">
    <property type="entry name" value="RND_pump_MFP"/>
</dbReference>
<sequence length="402" mass="42684">MTLFSPRWTFAGLSALLLTSSLSVMAEGPPSGQEQPIRPVGVVTMALESTPVIVNLPGRAVAYEQADIRPRVDGIIIEKLYEPGTILEKGTPLFQLDDSSYQAAVAADEAAVAEAKANLPVKQAAYDRAKKLEGSGYTSDDVDTAKSALASAQATLQSAEAALKYTKIQLGWTTVTAPIKGIADVASLSLGDLVTSAQTDSMTTITTLDPIFVDVLSPVSDVLKFRHQVYQGDIKVDQELSANLLLDDGVVYRGKGTLITSSPTVSTSTGSVKVRFRFDNPDHVILPGMFVRGSIELGTQEAFLVPQRAGSHEANGNLSIFVVDDDNKVKAIEVETIGHYNNNWIVKSGLSAGEKVIVDGQKSLSEGTSVKAINVTINDDGTITKSTQVSNKTPSNTSALEE</sequence>
<evidence type="ECO:0000259" key="4">
    <source>
        <dbReference type="Pfam" id="PF25917"/>
    </source>
</evidence>
<dbReference type="OrthoDB" id="9800613at2"/>
<name>A0A366IW78_9GAMM</name>
<reference evidence="7 8" key="1">
    <citation type="submission" date="2018-06" db="EMBL/GenBank/DDBJ databases">
        <title>Genomic Encyclopedia of Type Strains, Phase III (KMG-III): the genomes of soil and plant-associated and newly described type strains.</title>
        <authorList>
            <person name="Whitman W."/>
        </authorList>
    </citation>
    <scope>NUCLEOTIDE SEQUENCE [LARGE SCALE GENOMIC DNA]</scope>
    <source>
        <strain evidence="7 8">CECT 7377</strain>
    </source>
</reference>
<dbReference type="PANTHER" id="PTHR30158:SF3">
    <property type="entry name" value="MULTIDRUG EFFLUX PUMP SUBUNIT ACRA-RELATED"/>
    <property type="match status" value="1"/>
</dbReference>
<dbReference type="Pfam" id="PF25944">
    <property type="entry name" value="Beta-barrel_RND"/>
    <property type="match status" value="1"/>
</dbReference>
<dbReference type="AlphaFoldDB" id="A0A366IW78"/>
<gene>
    <name evidence="7" type="ORF">DFP80_11658</name>
</gene>
<dbReference type="GO" id="GO:0046677">
    <property type="term" value="P:response to antibiotic"/>
    <property type="evidence" value="ECO:0007669"/>
    <property type="project" value="TreeGrafter"/>
</dbReference>
<dbReference type="InterPro" id="IPR058625">
    <property type="entry name" value="MdtA-like_BSH"/>
</dbReference>
<evidence type="ECO:0000256" key="1">
    <source>
        <dbReference type="ARBA" id="ARBA00004519"/>
    </source>
</evidence>
<keyword evidence="8" id="KW-1185">Reference proteome</keyword>
<dbReference type="PANTHER" id="PTHR30158">
    <property type="entry name" value="ACRA/E-RELATED COMPONENT OF DRUG EFFLUX TRANSPORTER"/>
    <property type="match status" value="1"/>
</dbReference>
<feature type="signal peptide" evidence="3">
    <location>
        <begin position="1"/>
        <end position="26"/>
    </location>
</feature>
<dbReference type="GO" id="GO:0015721">
    <property type="term" value="P:bile acid and bile salt transport"/>
    <property type="evidence" value="ECO:0007669"/>
    <property type="project" value="TreeGrafter"/>
</dbReference>
<dbReference type="RefSeq" id="WP_113918248.1">
    <property type="nucleotide sequence ID" value="NZ_QNSE01000016.1"/>
</dbReference>
<keyword evidence="3" id="KW-0732">Signal</keyword>
<dbReference type="Gene3D" id="2.40.50.100">
    <property type="match status" value="1"/>
</dbReference>
<dbReference type="GO" id="GO:0030313">
    <property type="term" value="C:cell envelope"/>
    <property type="evidence" value="ECO:0007669"/>
    <property type="project" value="UniProtKB-SubCell"/>
</dbReference>
<evidence type="ECO:0000256" key="3">
    <source>
        <dbReference type="SAM" id="SignalP"/>
    </source>
</evidence>
<feature type="chain" id="PRO_5017016405" evidence="3">
    <location>
        <begin position="27"/>
        <end position="402"/>
    </location>
</feature>
<dbReference type="Proteomes" id="UP000252792">
    <property type="component" value="Unassembled WGS sequence"/>
</dbReference>
<evidence type="ECO:0000313" key="7">
    <source>
        <dbReference type="EMBL" id="RBP79033.1"/>
    </source>
</evidence>
<dbReference type="Gene3D" id="2.40.30.170">
    <property type="match status" value="1"/>
</dbReference>
<dbReference type="NCBIfam" id="TIGR01730">
    <property type="entry name" value="RND_mfp"/>
    <property type="match status" value="1"/>
</dbReference>
<evidence type="ECO:0000259" key="6">
    <source>
        <dbReference type="Pfam" id="PF25967"/>
    </source>
</evidence>
<evidence type="ECO:0000256" key="2">
    <source>
        <dbReference type="ARBA" id="ARBA00009477"/>
    </source>
</evidence>
<proteinExistence type="inferred from homology"/>
<dbReference type="InterPro" id="IPR058626">
    <property type="entry name" value="MdtA-like_b-barrel"/>
</dbReference>
<dbReference type="EMBL" id="QNSE01000016">
    <property type="protein sequence ID" value="RBP79033.1"/>
    <property type="molecule type" value="Genomic_DNA"/>
</dbReference>
<evidence type="ECO:0000259" key="5">
    <source>
        <dbReference type="Pfam" id="PF25944"/>
    </source>
</evidence>
<dbReference type="Pfam" id="PF25967">
    <property type="entry name" value="RND-MFP_C"/>
    <property type="match status" value="1"/>
</dbReference>
<organism evidence="7 8">
    <name type="scientific">Marinomonas rhizomae</name>
    <dbReference type="NCBI Taxonomy" id="491948"/>
    <lineage>
        <taxon>Bacteria</taxon>
        <taxon>Pseudomonadati</taxon>
        <taxon>Pseudomonadota</taxon>
        <taxon>Gammaproteobacteria</taxon>
        <taxon>Oceanospirillales</taxon>
        <taxon>Oceanospirillaceae</taxon>
        <taxon>Marinomonas</taxon>
    </lineage>
</organism>
<dbReference type="Pfam" id="PF25917">
    <property type="entry name" value="BSH_RND"/>
    <property type="match status" value="1"/>
</dbReference>
<comment type="similarity">
    <text evidence="2">Belongs to the membrane fusion protein (MFP) (TC 8.A.1) family.</text>
</comment>
<feature type="domain" description="Multidrug resistance protein MdtA-like C-terminal permuted SH3" evidence="6">
    <location>
        <begin position="302"/>
        <end position="361"/>
    </location>
</feature>
<feature type="domain" description="Multidrug resistance protein MdtA-like beta-barrel" evidence="5">
    <location>
        <begin position="210"/>
        <end position="298"/>
    </location>
</feature>
<dbReference type="GO" id="GO:0022857">
    <property type="term" value="F:transmembrane transporter activity"/>
    <property type="evidence" value="ECO:0007669"/>
    <property type="project" value="InterPro"/>
</dbReference>
<protein>
    <submittedName>
        <fullName evidence="7">Membrane fusion protein (Multidrug efflux system)</fullName>
    </submittedName>
</protein>
<evidence type="ECO:0000313" key="8">
    <source>
        <dbReference type="Proteomes" id="UP000252792"/>
    </source>
</evidence>